<dbReference type="EMBL" id="JAAFOW010005002">
    <property type="protein sequence ID" value="KAF5227330.1"/>
    <property type="molecule type" value="Genomic_DNA"/>
</dbReference>
<organism evidence="1 2">
    <name type="scientific">Fusarium oxysporum</name>
    <name type="common">Fusarium vascular wilt</name>
    <dbReference type="NCBI Taxonomy" id="5507"/>
    <lineage>
        <taxon>Eukaryota</taxon>
        <taxon>Fungi</taxon>
        <taxon>Dikarya</taxon>
        <taxon>Ascomycota</taxon>
        <taxon>Pezizomycotina</taxon>
        <taxon>Sordariomycetes</taxon>
        <taxon>Hypocreomycetidae</taxon>
        <taxon>Hypocreales</taxon>
        <taxon>Nectriaceae</taxon>
        <taxon>Fusarium</taxon>
        <taxon>Fusarium oxysporum species complex</taxon>
    </lineage>
</organism>
<dbReference type="Proteomes" id="UP000558688">
    <property type="component" value="Unassembled WGS sequence"/>
</dbReference>
<dbReference type="AlphaFoldDB" id="A0A8H5DL11"/>
<name>A0A8H5DL11_FUSOX</name>
<evidence type="ECO:0000313" key="1">
    <source>
        <dbReference type="EMBL" id="KAF5227330.1"/>
    </source>
</evidence>
<accession>A0A8H5DL11</accession>
<gene>
    <name evidence="1" type="ORF">FOXYS1_16104</name>
</gene>
<evidence type="ECO:0000313" key="2">
    <source>
        <dbReference type="Proteomes" id="UP000558688"/>
    </source>
</evidence>
<comment type="caution">
    <text evidence="1">The sequence shown here is derived from an EMBL/GenBank/DDBJ whole genome shotgun (WGS) entry which is preliminary data.</text>
</comment>
<feature type="non-terminal residue" evidence="1">
    <location>
        <position position="23"/>
    </location>
</feature>
<proteinExistence type="predicted"/>
<sequence length="23" mass="2438">MTSVKDFPKIKAVRSFIIGGVGS</sequence>
<protein>
    <submittedName>
        <fullName evidence="1">Uncharacterized protein</fullName>
    </submittedName>
</protein>
<reference evidence="1" key="1">
    <citation type="submission" date="2020-02" db="EMBL/GenBank/DDBJ databases">
        <title>Identification and distribution of gene clusters putatively required for synthesis of sphingolipid metabolism inhibitors in phylogenetically diverse species of the filamentous fungus Fusarium.</title>
        <authorList>
            <person name="Kim H.-S."/>
            <person name="Busman M."/>
            <person name="Brown D.W."/>
            <person name="Divon H."/>
            <person name="Uhlig S."/>
            <person name="Proctor R.H."/>
        </authorList>
    </citation>
    <scope>NUCLEOTIDE SEQUENCE [LARGE SCALE GENOMIC DNA]</scope>
    <source>
        <strain evidence="1">NRRL 39464</strain>
    </source>
</reference>